<accession>M1DCR0</accession>
<proteinExistence type="predicted"/>
<evidence type="ECO:0000313" key="2">
    <source>
        <dbReference type="EnsemblPlants" id="PGSC0003DMT400086900"/>
    </source>
</evidence>
<sequence length="234" mass="26530">MFLQFVLAFSAYLHVLGTQFSQKFNSQCLVVGIAALSSISASLVFIRGRKWFSRGDNTVGQTIARAGDLWFTIATPPQTQLRKSAKSIPTDRPTVRRLVHGSWSVSVDQDSFTQPLTRTTVNQHVLHVQLDLSSNLQKFSHNVIIPSWTRVQRTQIVQELLATTIRRSADYSFHRLFDPLPSGLRILEQKAESVLSVNRQRFLAMLMLQVLRSFQPFRCFLRLSVHASTKASNT</sequence>
<name>M1DCR0_SOLTU</name>
<dbReference type="Proteomes" id="UP000011115">
    <property type="component" value="Unassembled WGS sequence"/>
</dbReference>
<keyword evidence="1" id="KW-0732">Signal</keyword>
<organism evidence="2 3">
    <name type="scientific">Solanum tuberosum</name>
    <name type="common">Potato</name>
    <dbReference type="NCBI Taxonomy" id="4113"/>
    <lineage>
        <taxon>Eukaryota</taxon>
        <taxon>Viridiplantae</taxon>
        <taxon>Streptophyta</taxon>
        <taxon>Embryophyta</taxon>
        <taxon>Tracheophyta</taxon>
        <taxon>Spermatophyta</taxon>
        <taxon>Magnoliopsida</taxon>
        <taxon>eudicotyledons</taxon>
        <taxon>Gunneridae</taxon>
        <taxon>Pentapetalae</taxon>
        <taxon>asterids</taxon>
        <taxon>lamiids</taxon>
        <taxon>Solanales</taxon>
        <taxon>Solanaceae</taxon>
        <taxon>Solanoideae</taxon>
        <taxon>Solaneae</taxon>
        <taxon>Solanum</taxon>
    </lineage>
</organism>
<dbReference type="HOGENOM" id="CLU_1186748_0_0_1"/>
<evidence type="ECO:0000256" key="1">
    <source>
        <dbReference type="SAM" id="SignalP"/>
    </source>
</evidence>
<feature type="chain" id="PRO_5004013684" evidence="1">
    <location>
        <begin position="18"/>
        <end position="234"/>
    </location>
</feature>
<protein>
    <submittedName>
        <fullName evidence="2">Uncharacterized protein</fullName>
    </submittedName>
</protein>
<dbReference type="PaxDb" id="4113-PGSC0003DMT400086900"/>
<evidence type="ECO:0000313" key="3">
    <source>
        <dbReference type="Proteomes" id="UP000011115"/>
    </source>
</evidence>
<dbReference type="AlphaFoldDB" id="M1DCR0"/>
<dbReference type="Gramene" id="PGSC0003DMT400086900">
    <property type="protein sequence ID" value="PGSC0003DMT400086900"/>
    <property type="gene ID" value="PGSC0003DMG400036471"/>
</dbReference>
<dbReference type="EnsemblPlants" id="PGSC0003DMT400086900">
    <property type="protein sequence ID" value="PGSC0003DMT400086900"/>
    <property type="gene ID" value="PGSC0003DMG400036471"/>
</dbReference>
<dbReference type="InParanoid" id="M1DCR0"/>
<reference evidence="2" key="2">
    <citation type="submission" date="2015-06" db="UniProtKB">
        <authorList>
            <consortium name="EnsemblPlants"/>
        </authorList>
    </citation>
    <scope>IDENTIFICATION</scope>
    <source>
        <strain evidence="2">DM1-3 516 R44</strain>
    </source>
</reference>
<reference evidence="3" key="1">
    <citation type="journal article" date="2011" name="Nature">
        <title>Genome sequence and analysis of the tuber crop potato.</title>
        <authorList>
            <consortium name="The Potato Genome Sequencing Consortium"/>
        </authorList>
    </citation>
    <scope>NUCLEOTIDE SEQUENCE [LARGE SCALE GENOMIC DNA]</scope>
    <source>
        <strain evidence="3">cv. DM1-3 516 R44</strain>
    </source>
</reference>
<keyword evidence="3" id="KW-1185">Reference proteome</keyword>
<feature type="signal peptide" evidence="1">
    <location>
        <begin position="1"/>
        <end position="17"/>
    </location>
</feature>